<evidence type="ECO:0000256" key="4">
    <source>
        <dbReference type="RuleBase" id="RU003560"/>
    </source>
</evidence>
<comment type="caution">
    <text evidence="5">The sequence shown here is derived from an EMBL/GenBank/DDBJ whole genome shotgun (WGS) entry which is preliminary data.</text>
</comment>
<dbReference type="EMBL" id="JBHTJV010000025">
    <property type="protein sequence ID" value="MFD0917726.1"/>
    <property type="molecule type" value="Genomic_DNA"/>
</dbReference>
<dbReference type="InterPro" id="IPR015422">
    <property type="entry name" value="PyrdxlP-dep_Trfase_small"/>
</dbReference>
<dbReference type="PANTHER" id="PTHR43094:SF1">
    <property type="entry name" value="AMINOTRANSFERASE CLASS-III"/>
    <property type="match status" value="1"/>
</dbReference>
<keyword evidence="5" id="KW-0808">Transferase</keyword>
<dbReference type="PROSITE" id="PS00600">
    <property type="entry name" value="AA_TRANSFER_CLASS_3"/>
    <property type="match status" value="1"/>
</dbReference>
<keyword evidence="3 4" id="KW-0663">Pyridoxal phosphate</keyword>
<evidence type="ECO:0000256" key="3">
    <source>
        <dbReference type="ARBA" id="ARBA00022898"/>
    </source>
</evidence>
<evidence type="ECO:0000313" key="6">
    <source>
        <dbReference type="Proteomes" id="UP001597101"/>
    </source>
</evidence>
<dbReference type="CDD" id="cd00610">
    <property type="entry name" value="OAT_like"/>
    <property type="match status" value="1"/>
</dbReference>
<dbReference type="InterPro" id="IPR005814">
    <property type="entry name" value="Aminotrans_3"/>
</dbReference>
<organism evidence="5 6">
    <name type="scientific">Pseudahrensia aquimaris</name>
    <dbReference type="NCBI Taxonomy" id="744461"/>
    <lineage>
        <taxon>Bacteria</taxon>
        <taxon>Pseudomonadati</taxon>
        <taxon>Pseudomonadota</taxon>
        <taxon>Alphaproteobacteria</taxon>
        <taxon>Hyphomicrobiales</taxon>
        <taxon>Ahrensiaceae</taxon>
        <taxon>Pseudahrensia</taxon>
    </lineage>
</organism>
<evidence type="ECO:0000256" key="2">
    <source>
        <dbReference type="ARBA" id="ARBA00008954"/>
    </source>
</evidence>
<comment type="cofactor">
    <cofactor evidence="1">
        <name>pyridoxal 5'-phosphate</name>
        <dbReference type="ChEBI" id="CHEBI:597326"/>
    </cofactor>
</comment>
<reference evidence="6" key="1">
    <citation type="journal article" date="2019" name="Int. J. Syst. Evol. Microbiol.">
        <title>The Global Catalogue of Microorganisms (GCM) 10K type strain sequencing project: providing services to taxonomists for standard genome sequencing and annotation.</title>
        <authorList>
            <consortium name="The Broad Institute Genomics Platform"/>
            <consortium name="The Broad Institute Genome Sequencing Center for Infectious Disease"/>
            <person name="Wu L."/>
            <person name="Ma J."/>
        </authorList>
    </citation>
    <scope>NUCLEOTIDE SEQUENCE [LARGE SCALE GENOMIC DNA]</scope>
    <source>
        <strain evidence="6">CCUG 60023</strain>
    </source>
</reference>
<dbReference type="InterPro" id="IPR015424">
    <property type="entry name" value="PyrdxlP-dep_Trfase"/>
</dbReference>
<protein>
    <submittedName>
        <fullName evidence="5">Aspartate aminotransferase family protein</fullName>
    </submittedName>
</protein>
<gene>
    <name evidence="5" type="ORF">ACFQ14_15085</name>
</gene>
<evidence type="ECO:0000256" key="1">
    <source>
        <dbReference type="ARBA" id="ARBA00001933"/>
    </source>
</evidence>
<dbReference type="SUPFAM" id="SSF53383">
    <property type="entry name" value="PLP-dependent transferases"/>
    <property type="match status" value="1"/>
</dbReference>
<dbReference type="GO" id="GO:0008483">
    <property type="term" value="F:transaminase activity"/>
    <property type="evidence" value="ECO:0007669"/>
    <property type="project" value="UniProtKB-KW"/>
</dbReference>
<dbReference type="Gene3D" id="3.90.1150.10">
    <property type="entry name" value="Aspartate Aminotransferase, domain 1"/>
    <property type="match status" value="1"/>
</dbReference>
<keyword evidence="5" id="KW-0032">Aminotransferase</keyword>
<accession>A0ABW3FLW4</accession>
<proteinExistence type="inferred from homology"/>
<dbReference type="PANTHER" id="PTHR43094">
    <property type="entry name" value="AMINOTRANSFERASE"/>
    <property type="match status" value="1"/>
</dbReference>
<dbReference type="Proteomes" id="UP001597101">
    <property type="component" value="Unassembled WGS sequence"/>
</dbReference>
<evidence type="ECO:0000313" key="5">
    <source>
        <dbReference type="EMBL" id="MFD0917726.1"/>
    </source>
</evidence>
<dbReference type="Pfam" id="PF00202">
    <property type="entry name" value="Aminotran_3"/>
    <property type="match status" value="1"/>
</dbReference>
<dbReference type="Gene3D" id="3.40.640.10">
    <property type="entry name" value="Type I PLP-dependent aspartate aminotransferase-like (Major domain)"/>
    <property type="match status" value="1"/>
</dbReference>
<dbReference type="NCBIfam" id="NF005682">
    <property type="entry name" value="PRK07480.1"/>
    <property type="match status" value="1"/>
</dbReference>
<dbReference type="InterPro" id="IPR015421">
    <property type="entry name" value="PyrdxlP-dep_Trfase_major"/>
</dbReference>
<sequence length="457" mass="50007">MAYRNFSTTQLQEMDNAHHLHPFTDHAGLRGEGVRVVTGAEGAYIFDSEGKRILDGMAGLWCVNVGYGREELAKAAYEQMKELAYYNTFFKSTTAPAAMLAKRIADLAPTNFNQVFFGASGSESNDTSIRTVRYYWQLQGKPEKHIIISRDNAYHGSTIAATSMGGMGAMHGQLGPMLPGFRHVMCPYDFELKHKGESLEDFGIRAARAVEVAILQEGAENVAAFVGEPIQGAGGVKIPPPTYWPEIQRICKKYDILLMLDEVITAFGRTGAWFAAESMSIEADMITVAKAITSGYQPLSAVLVSDRVADVISKGGEYYHGYTYSGHPVTCAVALENIDIIEREGLIERVRDDTGPYLLERLQEVIGDHPLVGEVRGMGLLAAIEIVKDRETGERFPNEGSAAVCVRDHSIEAGMMMRAVGDTMILSPPLIWTRETIDEAAAICKVALDKAAADLLR</sequence>
<name>A0ABW3FLW4_9HYPH</name>
<comment type="similarity">
    <text evidence="2 4">Belongs to the class-III pyridoxal-phosphate-dependent aminotransferase family.</text>
</comment>
<dbReference type="InterPro" id="IPR049704">
    <property type="entry name" value="Aminotrans_3_PPA_site"/>
</dbReference>
<keyword evidence="6" id="KW-1185">Reference proteome</keyword>
<dbReference type="RefSeq" id="WP_377213580.1">
    <property type="nucleotide sequence ID" value="NZ_JBHTJV010000025.1"/>
</dbReference>